<evidence type="ECO:0000256" key="6">
    <source>
        <dbReference type="ARBA" id="ARBA00022519"/>
    </source>
</evidence>
<evidence type="ECO:0000256" key="10">
    <source>
        <dbReference type="ARBA" id="ARBA00022840"/>
    </source>
</evidence>
<comment type="catalytic activity">
    <reaction evidence="14 15">
        <text>an alpha-Kdo-(2-&gt;6)-lipid IVA + ATP = a 4-O-phospho-alpha-Kdo-(2-&gt;6)-lipid IVA + ADP + H(+)</text>
        <dbReference type="Rhea" id="RHEA:74271"/>
        <dbReference type="ChEBI" id="CHEBI:15378"/>
        <dbReference type="ChEBI" id="CHEBI:30616"/>
        <dbReference type="ChEBI" id="CHEBI:176428"/>
        <dbReference type="ChEBI" id="CHEBI:193140"/>
        <dbReference type="ChEBI" id="CHEBI:456216"/>
        <dbReference type="EC" id="2.7.1.166"/>
    </reaction>
</comment>
<evidence type="ECO:0000256" key="5">
    <source>
        <dbReference type="ARBA" id="ARBA00022475"/>
    </source>
</evidence>
<dbReference type="EC" id="2.7.1.166" evidence="4 15"/>
<evidence type="ECO:0000256" key="1">
    <source>
        <dbReference type="ARBA" id="ARBA00004515"/>
    </source>
</evidence>
<comment type="caution">
    <text evidence="16">The sequence shown here is derived from an EMBL/GenBank/DDBJ whole genome shotgun (WGS) entry which is preliminary data.</text>
</comment>
<proteinExistence type="inferred from homology"/>
<comment type="function">
    <text evidence="15">Catalyzes the ATP-dependent phosphorylation of the 3-deoxy-D-manno-octulosonic acid (Kdo) residue in Kdo-lipid IV(A) at the 4-OH position.</text>
</comment>
<keyword evidence="5 15" id="KW-1003">Cell membrane</keyword>
<evidence type="ECO:0000313" key="17">
    <source>
        <dbReference type="Proteomes" id="UP001597186"/>
    </source>
</evidence>
<evidence type="ECO:0000256" key="4">
    <source>
        <dbReference type="ARBA" id="ARBA00011988"/>
    </source>
</evidence>
<reference evidence="17" key="1">
    <citation type="journal article" date="2019" name="Int. J. Syst. Evol. Microbiol.">
        <title>The Global Catalogue of Microorganisms (GCM) 10K type strain sequencing project: providing services to taxonomists for standard genome sequencing and annotation.</title>
        <authorList>
            <consortium name="The Broad Institute Genomics Platform"/>
            <consortium name="The Broad Institute Genome Sequencing Center for Infectious Disease"/>
            <person name="Wu L."/>
            <person name="Ma J."/>
        </authorList>
    </citation>
    <scope>NUCLEOTIDE SEQUENCE [LARGE SCALE GENOMIC DNA]</scope>
    <source>
        <strain evidence="17">CGMCC 1.12477</strain>
    </source>
</reference>
<dbReference type="InterPro" id="IPR022826">
    <property type="entry name" value="KDO_kinase"/>
</dbReference>
<evidence type="ECO:0000256" key="13">
    <source>
        <dbReference type="ARBA" id="ARBA00029511"/>
    </source>
</evidence>
<keyword evidence="12 15" id="KW-0472">Membrane</keyword>
<dbReference type="SUPFAM" id="SSF56112">
    <property type="entry name" value="Protein kinase-like (PK-like)"/>
    <property type="match status" value="1"/>
</dbReference>
<evidence type="ECO:0000256" key="3">
    <source>
        <dbReference type="ARBA" id="ARBA00010327"/>
    </source>
</evidence>
<accession>A0ABW4EI92</accession>
<keyword evidence="10 15" id="KW-0067">ATP-binding</keyword>
<evidence type="ECO:0000256" key="8">
    <source>
        <dbReference type="ARBA" id="ARBA00022741"/>
    </source>
</evidence>
<evidence type="ECO:0000256" key="12">
    <source>
        <dbReference type="ARBA" id="ARBA00023136"/>
    </source>
</evidence>
<keyword evidence="8 15" id="KW-0547">Nucleotide-binding</keyword>
<gene>
    <name evidence="15" type="primary">kdkA</name>
    <name evidence="16" type="ORF">ACFTOW_17405</name>
</gene>
<dbReference type="GO" id="GO:0016301">
    <property type="term" value="F:kinase activity"/>
    <property type="evidence" value="ECO:0007669"/>
    <property type="project" value="UniProtKB-KW"/>
</dbReference>
<dbReference type="NCBIfam" id="NF002475">
    <property type="entry name" value="PRK01723.1"/>
    <property type="match status" value="1"/>
</dbReference>
<protein>
    <recommendedName>
        <fullName evidence="13 15">3-deoxy-D-manno-octulosonic acid kinase</fullName>
        <shortName evidence="15">Kdo kinase</shortName>
        <ecNumber evidence="4 15">2.7.1.166</ecNumber>
    </recommendedName>
</protein>
<dbReference type="EMBL" id="JBHUDD010000153">
    <property type="protein sequence ID" value="MFD1511162.1"/>
    <property type="molecule type" value="Genomic_DNA"/>
</dbReference>
<name>A0ABW4EI92_9RHOB</name>
<evidence type="ECO:0000256" key="2">
    <source>
        <dbReference type="ARBA" id="ARBA00004713"/>
    </source>
</evidence>
<keyword evidence="7 15" id="KW-0808">Transferase</keyword>
<evidence type="ECO:0000256" key="11">
    <source>
        <dbReference type="ARBA" id="ARBA00022985"/>
    </source>
</evidence>
<comment type="pathway">
    <text evidence="2 15">Bacterial outer membrane biogenesis; LPS core biosynthesis.</text>
</comment>
<dbReference type="HAMAP" id="MF_00521">
    <property type="entry name" value="KDO_kinase"/>
    <property type="match status" value="1"/>
</dbReference>
<evidence type="ECO:0000256" key="14">
    <source>
        <dbReference type="ARBA" id="ARBA00034417"/>
    </source>
</evidence>
<keyword evidence="11 15" id="KW-0448">Lipopolysaccharide biosynthesis</keyword>
<keyword evidence="9 15" id="KW-0418">Kinase</keyword>
<keyword evidence="6 15" id="KW-0997">Cell inner membrane</keyword>
<dbReference type="Gene3D" id="1.10.510.10">
    <property type="entry name" value="Transferase(Phosphotransferase) domain 1"/>
    <property type="match status" value="1"/>
</dbReference>
<feature type="active site" evidence="15">
    <location>
        <position position="163"/>
    </location>
</feature>
<dbReference type="Proteomes" id="UP001597186">
    <property type="component" value="Unassembled WGS sequence"/>
</dbReference>
<evidence type="ECO:0000256" key="15">
    <source>
        <dbReference type="HAMAP-Rule" id="MF_00521"/>
    </source>
</evidence>
<evidence type="ECO:0000256" key="9">
    <source>
        <dbReference type="ARBA" id="ARBA00022777"/>
    </source>
</evidence>
<dbReference type="Pfam" id="PF06293">
    <property type="entry name" value="Kdo"/>
    <property type="match status" value="1"/>
</dbReference>
<sequence length="231" mass="26502">MNINGQVIWYDPQISLRVSPSTFDTDYQFRQGNRTGSAPGRSKAHFLHLNGHDLVLRPYRRGGLMGKINRSLYLRLGAERSRVFREYSLLEWMHEQGLAVPRPVAARYVPAGGFYRAELITLRIPQAKPLADVLQESELPPEVWSGIGQAIGRMHALGVDHSDLNCRNILLDAQMQASLIDFDKCRCRAKGAWQDHNLSRLRRSLDKESRKHPALFWSDSDWESVRSFVYE</sequence>
<dbReference type="InterPro" id="IPR011009">
    <property type="entry name" value="Kinase-like_dom_sf"/>
</dbReference>
<organism evidence="16 17">
    <name type="scientific">Lacimonas salitolerans</name>
    <dbReference type="NCBI Taxonomy" id="1323750"/>
    <lineage>
        <taxon>Bacteria</taxon>
        <taxon>Pseudomonadati</taxon>
        <taxon>Pseudomonadota</taxon>
        <taxon>Alphaproteobacteria</taxon>
        <taxon>Rhodobacterales</taxon>
        <taxon>Paracoccaceae</taxon>
        <taxon>Lacimonas</taxon>
    </lineage>
</organism>
<evidence type="ECO:0000256" key="7">
    <source>
        <dbReference type="ARBA" id="ARBA00022679"/>
    </source>
</evidence>
<comment type="similarity">
    <text evidence="3 15">Belongs to the protein kinase superfamily. KdkA/RfaP family.</text>
</comment>
<comment type="subcellular location">
    <subcellularLocation>
        <location evidence="1 15">Cell inner membrane</location>
        <topology evidence="1 15">Peripheral membrane protein</topology>
        <orientation evidence="1 15">Cytoplasmic side</orientation>
    </subcellularLocation>
</comment>
<evidence type="ECO:0000313" key="16">
    <source>
        <dbReference type="EMBL" id="MFD1511162.1"/>
    </source>
</evidence>
<keyword evidence="17" id="KW-1185">Reference proteome</keyword>